<gene>
    <name evidence="1" type="ORF">VAT7223_04043</name>
</gene>
<dbReference type="AlphaFoldDB" id="A0A1C3J361"/>
<evidence type="ECO:0008006" key="3">
    <source>
        <dbReference type="Google" id="ProtNLM"/>
    </source>
</evidence>
<sequence length="126" mass="13732">MTKIKHRLNQSVRYAVTMALFIGATGCTEQEESPEAVADIEVSISTNSHWGSLVFDLQAITNNTVITDVVINRGNCRIPAGTASELSRNVSLKFGETYTGYSNNCTVDNVKEIEVTSTAGTFVYTF</sequence>
<organism evidence="1 2">
    <name type="scientific">Vibrio atlanticus</name>
    <dbReference type="NCBI Taxonomy" id="693153"/>
    <lineage>
        <taxon>Bacteria</taxon>
        <taxon>Pseudomonadati</taxon>
        <taxon>Pseudomonadota</taxon>
        <taxon>Gammaproteobacteria</taxon>
        <taxon>Vibrionales</taxon>
        <taxon>Vibrionaceae</taxon>
        <taxon>Vibrio</taxon>
    </lineage>
</organism>
<name>A0A1C3J361_9VIBR</name>
<dbReference type="EMBL" id="FLQP01000086">
    <property type="protein sequence ID" value="SBS68105.1"/>
    <property type="molecule type" value="Genomic_DNA"/>
</dbReference>
<evidence type="ECO:0000313" key="2">
    <source>
        <dbReference type="Proteomes" id="UP000092876"/>
    </source>
</evidence>
<proteinExistence type="predicted"/>
<accession>A0A1C3J361</accession>
<dbReference type="Proteomes" id="UP000092876">
    <property type="component" value="Unassembled WGS sequence"/>
</dbReference>
<protein>
    <recommendedName>
        <fullName evidence="3">Lipoprotein</fullName>
    </recommendedName>
</protein>
<reference evidence="2" key="1">
    <citation type="submission" date="2016-06" db="EMBL/GenBank/DDBJ databases">
        <authorList>
            <person name="Rodrigo-Torres Lidia"/>
            <person name="Arahal R.David."/>
        </authorList>
    </citation>
    <scope>NUCLEOTIDE SEQUENCE [LARGE SCALE GENOMIC DNA]</scope>
    <source>
        <strain evidence="2">CECT 7223</strain>
    </source>
</reference>
<evidence type="ECO:0000313" key="1">
    <source>
        <dbReference type="EMBL" id="SBS68105.1"/>
    </source>
</evidence>
<dbReference type="PROSITE" id="PS51257">
    <property type="entry name" value="PROKAR_LIPOPROTEIN"/>
    <property type="match status" value="1"/>
</dbReference>